<reference evidence="4" key="1">
    <citation type="submission" date="2014-04" db="EMBL/GenBank/DDBJ databases">
        <title>Evolutionary Origins and Diversification of the Mycorrhizal Mutualists.</title>
        <authorList>
            <consortium name="DOE Joint Genome Institute"/>
            <consortium name="Mycorrhizal Genomics Consortium"/>
            <person name="Kohler A."/>
            <person name="Kuo A."/>
            <person name="Nagy L.G."/>
            <person name="Floudas D."/>
            <person name="Copeland A."/>
            <person name="Barry K.W."/>
            <person name="Cichocki N."/>
            <person name="Veneault-Fourrey C."/>
            <person name="LaButti K."/>
            <person name="Lindquist E.A."/>
            <person name="Lipzen A."/>
            <person name="Lundell T."/>
            <person name="Morin E."/>
            <person name="Murat C."/>
            <person name="Riley R."/>
            <person name="Ohm R."/>
            <person name="Sun H."/>
            <person name="Tunlid A."/>
            <person name="Henrissat B."/>
            <person name="Grigoriev I.V."/>
            <person name="Hibbett D.S."/>
            <person name="Martin F."/>
        </authorList>
    </citation>
    <scope>NUCLEOTIDE SEQUENCE [LARGE SCALE GENOMIC DNA]</scope>
    <source>
        <strain evidence="4">FD-334 SS-4</strain>
    </source>
</reference>
<dbReference type="PANTHER" id="PTHR48107:SF7">
    <property type="entry name" value="RE15974P"/>
    <property type="match status" value="1"/>
</dbReference>
<dbReference type="PRINTS" id="PR00080">
    <property type="entry name" value="SDRFAMILY"/>
</dbReference>
<name>A0A0D2M9Z6_HYPSF</name>
<evidence type="ECO:0008006" key="5">
    <source>
        <dbReference type="Google" id="ProtNLM"/>
    </source>
</evidence>
<dbReference type="OrthoDB" id="5327538at2759"/>
<comment type="similarity">
    <text evidence="1">Belongs to the short-chain dehydrogenases/reductases (SDR) family.</text>
</comment>
<evidence type="ECO:0000256" key="1">
    <source>
        <dbReference type="ARBA" id="ARBA00006484"/>
    </source>
</evidence>
<accession>A0A0D2M9Z6</accession>
<dbReference type="SUPFAM" id="SSF51735">
    <property type="entry name" value="NAD(P)-binding Rossmann-fold domains"/>
    <property type="match status" value="1"/>
</dbReference>
<proteinExistence type="inferred from homology"/>
<dbReference type="Proteomes" id="UP000054270">
    <property type="component" value="Unassembled WGS sequence"/>
</dbReference>
<dbReference type="Pfam" id="PF13561">
    <property type="entry name" value="adh_short_C2"/>
    <property type="match status" value="1"/>
</dbReference>
<dbReference type="PRINTS" id="PR00081">
    <property type="entry name" value="GDHRDH"/>
</dbReference>
<gene>
    <name evidence="3" type="ORF">HYPSUDRAFT_43514</name>
</gene>
<dbReference type="STRING" id="945553.A0A0D2M9Z6"/>
<dbReference type="OMA" id="NFPYFVA"/>
<keyword evidence="4" id="KW-1185">Reference proteome</keyword>
<protein>
    <recommendedName>
        <fullName evidence="5">NAD(P)-binding protein</fullName>
    </recommendedName>
</protein>
<evidence type="ECO:0000313" key="3">
    <source>
        <dbReference type="EMBL" id="KJA20153.1"/>
    </source>
</evidence>
<dbReference type="AlphaFoldDB" id="A0A0D2M9Z6"/>
<evidence type="ECO:0000256" key="2">
    <source>
        <dbReference type="ARBA" id="ARBA00023002"/>
    </source>
</evidence>
<dbReference type="Gene3D" id="3.40.50.720">
    <property type="entry name" value="NAD(P)-binding Rossmann-like Domain"/>
    <property type="match status" value="1"/>
</dbReference>
<dbReference type="FunFam" id="3.40.50.720:FF:000084">
    <property type="entry name" value="Short-chain dehydrogenase reductase"/>
    <property type="match status" value="1"/>
</dbReference>
<keyword evidence="2" id="KW-0560">Oxidoreductase</keyword>
<dbReference type="GO" id="GO:0016614">
    <property type="term" value="F:oxidoreductase activity, acting on CH-OH group of donors"/>
    <property type="evidence" value="ECO:0007669"/>
    <property type="project" value="UniProtKB-ARBA"/>
</dbReference>
<dbReference type="EMBL" id="KN817570">
    <property type="protein sequence ID" value="KJA20153.1"/>
    <property type="molecule type" value="Genomic_DNA"/>
</dbReference>
<dbReference type="InterPro" id="IPR002347">
    <property type="entry name" value="SDR_fam"/>
</dbReference>
<sequence>MKMKQQASASSQIFLPSTSLLGKVAVITGSSRSIGASIARHMGEQGANVVVNYVNDVAAAEEVVQAIRSHGKGGAIAVRADSSTLEGGKLLLDEAVKTFGKIDILVLNAGIMGSKTLNEVDEAFFDQHFNINVKAPLFMAKAVAPLLPSPGGRIIFFSSSLTTASTVTPNALCYLATKGAIEQIARVLAKDLGSRHITVNTISPGPVDTPQFREGKAQSVLDSIAKQNPFRRLGEPDDIAPIVAFLASQAAQWITGQNIRVNGGFVV</sequence>
<evidence type="ECO:0000313" key="4">
    <source>
        <dbReference type="Proteomes" id="UP000054270"/>
    </source>
</evidence>
<dbReference type="InterPro" id="IPR036291">
    <property type="entry name" value="NAD(P)-bd_dom_sf"/>
</dbReference>
<dbReference type="PANTHER" id="PTHR48107">
    <property type="entry name" value="NADPH-DEPENDENT ALDEHYDE REDUCTASE-LIKE PROTEIN, CHLOROPLASTIC-RELATED"/>
    <property type="match status" value="1"/>
</dbReference>
<organism evidence="3 4">
    <name type="scientific">Hypholoma sublateritium (strain FD-334 SS-4)</name>
    <dbReference type="NCBI Taxonomy" id="945553"/>
    <lineage>
        <taxon>Eukaryota</taxon>
        <taxon>Fungi</taxon>
        <taxon>Dikarya</taxon>
        <taxon>Basidiomycota</taxon>
        <taxon>Agaricomycotina</taxon>
        <taxon>Agaricomycetes</taxon>
        <taxon>Agaricomycetidae</taxon>
        <taxon>Agaricales</taxon>
        <taxon>Agaricineae</taxon>
        <taxon>Strophariaceae</taxon>
        <taxon>Hypholoma</taxon>
    </lineage>
</organism>